<comment type="caution">
    <text evidence="3">The sequence shown here is derived from an EMBL/GenBank/DDBJ whole genome shotgun (WGS) entry which is preliminary data.</text>
</comment>
<sequence>MKLLVRYQNIAEASHARCEQMLTESTAHYLKRHLNRFLAERVLLRADLAMDAAHPSCHVRLRLALPRGTLVSAEDGKSIRSALRASFVDLERQIERHLARLRREDIWRRKQRREGLRRLKAATAEATPAESARFDEQVRALLSPLQRFAQRELSYLRARGDLAETDPALDDVVDEVLTRALERLNQAPQVVLSEDELHGLALAVLEAEVARRRSEEGRWVSLEAKATVVPARSHDDIDDAVFEYWQPDELLRMEDVVPDAAISPDEVAAQNELHEIVGELLSQLPNQWRRTVLLARVDDVPVRNIARLLNTPEGEVRSWLDHADAFLKARLEEDGLQPVSGTGEKRHGRASGSTETEGQLPDT</sequence>
<name>A0A367PSE4_CUPNE</name>
<feature type="region of interest" description="Disordered" evidence="1">
    <location>
        <begin position="334"/>
        <end position="363"/>
    </location>
</feature>
<dbReference type="InterPro" id="IPR013249">
    <property type="entry name" value="RNA_pol_sigma70_r4_t2"/>
</dbReference>
<dbReference type="AlphaFoldDB" id="A0A367PSE4"/>
<evidence type="ECO:0000259" key="2">
    <source>
        <dbReference type="Pfam" id="PF08281"/>
    </source>
</evidence>
<protein>
    <submittedName>
        <fullName evidence="3">RNA polymerase subunit sigma-28</fullName>
    </submittedName>
</protein>
<dbReference type="Gene3D" id="3.30.160.100">
    <property type="entry name" value="Ribosome hibernation promotion factor-like"/>
    <property type="match status" value="1"/>
</dbReference>
<proteinExistence type="predicted"/>
<dbReference type="Proteomes" id="UP000253501">
    <property type="component" value="Unassembled WGS sequence"/>
</dbReference>
<evidence type="ECO:0000313" key="3">
    <source>
        <dbReference type="EMBL" id="RCJ10484.1"/>
    </source>
</evidence>
<dbReference type="RefSeq" id="WP_114130217.1">
    <property type="nucleotide sequence ID" value="NZ_CP068436.1"/>
</dbReference>
<dbReference type="GO" id="GO:0016987">
    <property type="term" value="F:sigma factor activity"/>
    <property type="evidence" value="ECO:0007669"/>
    <property type="project" value="InterPro"/>
</dbReference>
<dbReference type="EMBL" id="QDHA01000001">
    <property type="protein sequence ID" value="RCJ10484.1"/>
    <property type="molecule type" value="Genomic_DNA"/>
</dbReference>
<reference evidence="3 4" key="1">
    <citation type="submission" date="2018-04" db="EMBL/GenBank/DDBJ databases">
        <title>Cupriavidus necator CR12 genome sequencing and assembly.</title>
        <authorList>
            <person name="Ben Fekih I."/>
            <person name="Mazhar H.S."/>
            <person name="Bello S.K."/>
            <person name="Rensing C."/>
        </authorList>
    </citation>
    <scope>NUCLEOTIDE SEQUENCE [LARGE SCALE GENOMIC DNA]</scope>
    <source>
        <strain evidence="3 4">CR12</strain>
    </source>
</reference>
<evidence type="ECO:0000256" key="1">
    <source>
        <dbReference type="SAM" id="MobiDB-lite"/>
    </source>
</evidence>
<dbReference type="GO" id="GO:0003677">
    <property type="term" value="F:DNA binding"/>
    <property type="evidence" value="ECO:0007669"/>
    <property type="project" value="InterPro"/>
</dbReference>
<dbReference type="Pfam" id="PF08281">
    <property type="entry name" value="Sigma70_r4_2"/>
    <property type="match status" value="1"/>
</dbReference>
<dbReference type="SUPFAM" id="SSF69754">
    <property type="entry name" value="Ribosome binding protein Y (YfiA homologue)"/>
    <property type="match status" value="1"/>
</dbReference>
<feature type="domain" description="RNA polymerase sigma factor 70 region 4 type 2" evidence="2">
    <location>
        <begin position="275"/>
        <end position="320"/>
    </location>
</feature>
<dbReference type="GO" id="GO:0006352">
    <property type="term" value="P:DNA-templated transcription initiation"/>
    <property type="evidence" value="ECO:0007669"/>
    <property type="project" value="InterPro"/>
</dbReference>
<gene>
    <name evidence="3" type="ORF">DDK22_00555</name>
</gene>
<accession>A0A367PSE4</accession>
<dbReference type="InterPro" id="IPR036388">
    <property type="entry name" value="WH-like_DNA-bd_sf"/>
</dbReference>
<dbReference type="Gene3D" id="1.10.10.10">
    <property type="entry name" value="Winged helix-like DNA-binding domain superfamily/Winged helix DNA-binding domain"/>
    <property type="match status" value="1"/>
</dbReference>
<feature type="compositionally biased region" description="Polar residues" evidence="1">
    <location>
        <begin position="351"/>
        <end position="363"/>
    </location>
</feature>
<dbReference type="SUPFAM" id="SSF88659">
    <property type="entry name" value="Sigma3 and sigma4 domains of RNA polymerase sigma factors"/>
    <property type="match status" value="1"/>
</dbReference>
<organism evidence="3 4">
    <name type="scientific">Cupriavidus necator</name>
    <name type="common">Alcaligenes eutrophus</name>
    <name type="synonym">Ralstonia eutropha</name>
    <dbReference type="NCBI Taxonomy" id="106590"/>
    <lineage>
        <taxon>Bacteria</taxon>
        <taxon>Pseudomonadati</taxon>
        <taxon>Pseudomonadota</taxon>
        <taxon>Betaproteobacteria</taxon>
        <taxon>Burkholderiales</taxon>
        <taxon>Burkholderiaceae</taxon>
        <taxon>Cupriavidus</taxon>
    </lineage>
</organism>
<evidence type="ECO:0000313" key="4">
    <source>
        <dbReference type="Proteomes" id="UP000253501"/>
    </source>
</evidence>
<dbReference type="InterPro" id="IPR036567">
    <property type="entry name" value="RHF-like"/>
</dbReference>
<dbReference type="InterPro" id="IPR013324">
    <property type="entry name" value="RNA_pol_sigma_r3/r4-like"/>
</dbReference>